<dbReference type="InterPro" id="IPR011990">
    <property type="entry name" value="TPR-like_helical_dom_sf"/>
</dbReference>
<comment type="caution">
    <text evidence="8">The sequence shown here is derived from an EMBL/GenBank/DDBJ whole genome shotgun (WGS) entry which is preliminary data.</text>
</comment>
<dbReference type="Gene3D" id="1.25.10.10">
    <property type="entry name" value="Leucine-rich Repeat Variant"/>
    <property type="match status" value="1"/>
</dbReference>
<dbReference type="InterPro" id="IPR000225">
    <property type="entry name" value="Armadillo"/>
</dbReference>
<dbReference type="PANTHER" id="PTHR46578:SF4">
    <property type="entry name" value="ARM-REPEAT_TETRATRICOPEPTIDE REPEAT (TPR)-LIKE PROTEIN"/>
    <property type="match status" value="1"/>
</dbReference>
<dbReference type="PANTHER" id="PTHR46578">
    <property type="entry name" value="ARM-REPEAT/TETRATRICOPEPTIDE REPEAT (TPR)-LIKE PROTEIN"/>
    <property type="match status" value="1"/>
</dbReference>
<evidence type="ECO:0000256" key="1">
    <source>
        <dbReference type="ARBA" id="ARBA00004161"/>
    </source>
</evidence>
<evidence type="ECO:0000256" key="6">
    <source>
        <dbReference type="PROSITE-ProRule" id="PRU00339"/>
    </source>
</evidence>
<evidence type="ECO:0000256" key="5">
    <source>
        <dbReference type="PROSITE-ProRule" id="PRU00259"/>
    </source>
</evidence>
<evidence type="ECO:0000259" key="7">
    <source>
        <dbReference type="Pfam" id="PF26524"/>
    </source>
</evidence>
<dbReference type="AlphaFoldDB" id="A0AAN9EV95"/>
<organism evidence="8 9">
    <name type="scientific">Clitoria ternatea</name>
    <name type="common">Butterfly pea</name>
    <dbReference type="NCBI Taxonomy" id="43366"/>
    <lineage>
        <taxon>Eukaryota</taxon>
        <taxon>Viridiplantae</taxon>
        <taxon>Streptophyta</taxon>
        <taxon>Embryophyta</taxon>
        <taxon>Tracheophyta</taxon>
        <taxon>Spermatophyta</taxon>
        <taxon>Magnoliopsida</taxon>
        <taxon>eudicotyledons</taxon>
        <taxon>Gunneridae</taxon>
        <taxon>Pentapetalae</taxon>
        <taxon>rosids</taxon>
        <taxon>fabids</taxon>
        <taxon>Fabales</taxon>
        <taxon>Fabaceae</taxon>
        <taxon>Papilionoideae</taxon>
        <taxon>50 kb inversion clade</taxon>
        <taxon>NPAAA clade</taxon>
        <taxon>indigoferoid/millettioid clade</taxon>
        <taxon>Phaseoleae</taxon>
        <taxon>Clitoria</taxon>
    </lineage>
</organism>
<comment type="subcellular location">
    <subcellularLocation>
        <location evidence="1">Cytoplasm</location>
        <location evidence="1">Myofibril</location>
        <location evidence="1">Sarcomere</location>
        <location evidence="1">A band</location>
    </subcellularLocation>
    <subcellularLocation>
        <location evidence="2">Cytoplasm</location>
        <location evidence="2">Myofibril</location>
        <location evidence="2">Sarcomere</location>
        <location evidence="2">Z line</location>
    </subcellularLocation>
</comment>
<accession>A0AAN9EV95</accession>
<sequence>MKFQIPEISTSKTSHNLPPPMPTCTTRSCFFCILSETDPSVRRTKISQYFKQMPFREDQEHILVLSGLWKIAMTNPNDPEFPSLGIFTCMAKLITKGVSDRTWLLKHQNIYIPYYAAHIIGSYTMKKPKFAKTAVKSLVVQPLVELLQGKITWIEQRVAFRALGHIINHEATFEAIKNHEAEIIEAAINIASTCLNEVYDNFVGLKGSQRLEYHRNLLTRGLGGLELENRKAEEWASQLQCWSLYLLHCFACRKGSLTLRLICKKKQFLKDLCGMWGGLSNPSSPSGIGLLKTLCRTQMGRESIAELQEVIESFCNVARSSDERQHMAIESLLQLLRDPITRYKVIDKAAPVLADLVELRNTHEVGKKITKVLLQDYHKIKFFNLTLSKGQRAMRTIEELWDYKAERVKREKLMSGQEMREREALLRVLKKEGNKRFSSGEIEKAMKKYSEALDLCPLRLRKERIVLHSNRAQCHLLLKDAEGAISDATRALCLSSVVCPHSKSLWRRSQAYDMKGLAKESLMDCLAFIGTRFRSCKTKGFNFKIPYYAARFFNKQMNSTWPFDKAMRHRKHEELKGFMMGKNHVDFMNLRKKTRRKMKGLSYIVEEPIIRRRVLGI</sequence>
<dbReference type="Pfam" id="PF26524">
    <property type="entry name" value="ARM_7"/>
    <property type="match status" value="1"/>
</dbReference>
<dbReference type="EMBL" id="JAYKXN010000008">
    <property type="protein sequence ID" value="KAK7263221.1"/>
    <property type="molecule type" value="Genomic_DNA"/>
</dbReference>
<feature type="repeat" description="ARM" evidence="5">
    <location>
        <begin position="327"/>
        <end position="356"/>
    </location>
</feature>
<dbReference type="Gene3D" id="1.25.40.10">
    <property type="entry name" value="Tetratricopeptide repeat domain"/>
    <property type="match status" value="1"/>
</dbReference>
<evidence type="ECO:0000256" key="3">
    <source>
        <dbReference type="ARBA" id="ARBA00020768"/>
    </source>
</evidence>
<keyword evidence="4" id="KW-0677">Repeat</keyword>
<dbReference type="InterPro" id="IPR019734">
    <property type="entry name" value="TPR_rpt"/>
</dbReference>
<protein>
    <recommendedName>
        <fullName evidence="3">Protein unc-45 homolog B</fullName>
    </recommendedName>
</protein>
<dbReference type="InterPro" id="IPR058868">
    <property type="entry name" value="ARM_7"/>
</dbReference>
<keyword evidence="9" id="KW-1185">Reference proteome</keyword>
<keyword evidence="6" id="KW-0802">TPR repeat</keyword>
<dbReference type="Proteomes" id="UP001359559">
    <property type="component" value="Unassembled WGS sequence"/>
</dbReference>
<dbReference type="InterPro" id="IPR011989">
    <property type="entry name" value="ARM-like"/>
</dbReference>
<dbReference type="PROSITE" id="PS50176">
    <property type="entry name" value="ARM_REPEAT"/>
    <property type="match status" value="1"/>
</dbReference>
<evidence type="ECO:0000313" key="8">
    <source>
        <dbReference type="EMBL" id="KAK7263221.1"/>
    </source>
</evidence>
<feature type="repeat" description="TPR" evidence="6">
    <location>
        <begin position="426"/>
        <end position="459"/>
    </location>
</feature>
<evidence type="ECO:0000313" key="9">
    <source>
        <dbReference type="Proteomes" id="UP001359559"/>
    </source>
</evidence>
<dbReference type="PROSITE" id="PS50005">
    <property type="entry name" value="TPR"/>
    <property type="match status" value="1"/>
</dbReference>
<dbReference type="SUPFAM" id="SSF48452">
    <property type="entry name" value="TPR-like"/>
    <property type="match status" value="1"/>
</dbReference>
<proteinExistence type="predicted"/>
<feature type="domain" description="ARM repeat N-terminal plant" evidence="7">
    <location>
        <begin position="23"/>
        <end position="264"/>
    </location>
</feature>
<dbReference type="InterPro" id="IPR016024">
    <property type="entry name" value="ARM-type_fold"/>
</dbReference>
<gene>
    <name evidence="8" type="ORF">RJT34_30808</name>
</gene>
<evidence type="ECO:0000256" key="4">
    <source>
        <dbReference type="ARBA" id="ARBA00022737"/>
    </source>
</evidence>
<name>A0AAN9EV95_CLITE</name>
<dbReference type="SUPFAM" id="SSF48371">
    <property type="entry name" value="ARM repeat"/>
    <property type="match status" value="1"/>
</dbReference>
<reference evidence="8 9" key="1">
    <citation type="submission" date="2024-01" db="EMBL/GenBank/DDBJ databases">
        <title>The genomes of 5 underutilized Papilionoideae crops provide insights into root nodulation and disease resistance.</title>
        <authorList>
            <person name="Yuan L."/>
        </authorList>
    </citation>
    <scope>NUCLEOTIDE SEQUENCE [LARGE SCALE GENOMIC DNA]</scope>
    <source>
        <strain evidence="8">LY-2023</strain>
        <tissue evidence="8">Leaf</tissue>
    </source>
</reference>
<evidence type="ECO:0000256" key="2">
    <source>
        <dbReference type="ARBA" id="ARBA00004216"/>
    </source>
</evidence>